<proteinExistence type="predicted"/>
<reference evidence="1 2" key="1">
    <citation type="journal article" date="2025" name="Microbiol. Resour. Announc.">
        <title>Draft genome sequences for Neonectria magnoliae and Neonectria punicea, canker pathogens of Liriodendron tulipifera and Acer saccharum in West Virginia.</title>
        <authorList>
            <person name="Petronek H.M."/>
            <person name="Kasson M.T."/>
            <person name="Metheny A.M."/>
            <person name="Stauder C.M."/>
            <person name="Lovett B."/>
            <person name="Lynch S.C."/>
            <person name="Garnas J.R."/>
            <person name="Kasson L.R."/>
            <person name="Stajich J.E."/>
        </authorList>
    </citation>
    <scope>NUCLEOTIDE SEQUENCE [LARGE SCALE GENOMIC DNA]</scope>
    <source>
        <strain evidence="1 2">NRRL 64651</strain>
    </source>
</reference>
<accession>A0ABR1HKS9</accession>
<name>A0ABR1HKS9_9HYPO</name>
<organism evidence="1 2">
    <name type="scientific">Neonectria magnoliae</name>
    <dbReference type="NCBI Taxonomy" id="2732573"/>
    <lineage>
        <taxon>Eukaryota</taxon>
        <taxon>Fungi</taxon>
        <taxon>Dikarya</taxon>
        <taxon>Ascomycota</taxon>
        <taxon>Pezizomycotina</taxon>
        <taxon>Sordariomycetes</taxon>
        <taxon>Hypocreomycetidae</taxon>
        <taxon>Hypocreales</taxon>
        <taxon>Nectriaceae</taxon>
        <taxon>Neonectria</taxon>
    </lineage>
</organism>
<protein>
    <submittedName>
        <fullName evidence="1">Uncharacterized protein</fullName>
    </submittedName>
</protein>
<gene>
    <name evidence="1" type="ORF">QQZ08_009969</name>
</gene>
<keyword evidence="2" id="KW-1185">Reference proteome</keyword>
<comment type="caution">
    <text evidence="1">The sequence shown here is derived from an EMBL/GenBank/DDBJ whole genome shotgun (WGS) entry which is preliminary data.</text>
</comment>
<sequence length="241" mass="26905">MAFIWEGMMSELEKASERGLLGGIGTHPPPPPLTNCASYEDNTPTNNDTSARYTGTPRDYLDDETRKKVLEKIRQVTPWSSDWISLESHLSGPMGMHKRVMKELMGVISDDLIQPLNYLRQMVEQGEVGEQGGRLASLRGAPMLLMRAIGTAPTRALERLDMNSPLPAGVLFTIQERVNEEVSLMMDALWRVNESSMDFMWSLVKTPLEKLVQSPFVTAQLELEGEVRRVVDAALESTGDL</sequence>
<evidence type="ECO:0000313" key="1">
    <source>
        <dbReference type="EMBL" id="KAK7421414.1"/>
    </source>
</evidence>
<dbReference type="EMBL" id="JAZAVK010000121">
    <property type="protein sequence ID" value="KAK7421414.1"/>
    <property type="molecule type" value="Genomic_DNA"/>
</dbReference>
<evidence type="ECO:0000313" key="2">
    <source>
        <dbReference type="Proteomes" id="UP001498421"/>
    </source>
</evidence>
<dbReference type="Proteomes" id="UP001498421">
    <property type="component" value="Unassembled WGS sequence"/>
</dbReference>